<reference evidence="1 2" key="1">
    <citation type="submission" date="2024-01" db="EMBL/GenBank/DDBJ databases">
        <title>Complete genome of Cladobotryum mycophilum ATHUM6906.</title>
        <authorList>
            <person name="Christinaki A.C."/>
            <person name="Myridakis A.I."/>
            <person name="Kouvelis V.N."/>
        </authorList>
    </citation>
    <scope>NUCLEOTIDE SEQUENCE [LARGE SCALE GENOMIC DNA]</scope>
    <source>
        <strain evidence="1 2">ATHUM6906</strain>
    </source>
</reference>
<gene>
    <name evidence="1" type="ORF">PT974_01668</name>
</gene>
<accession>A0ABR0T5G5</accession>
<dbReference type="EMBL" id="JAVFKD010000001">
    <property type="protein sequence ID" value="KAK5999275.1"/>
    <property type="molecule type" value="Genomic_DNA"/>
</dbReference>
<evidence type="ECO:0000313" key="1">
    <source>
        <dbReference type="EMBL" id="KAK5999275.1"/>
    </source>
</evidence>
<proteinExistence type="predicted"/>
<protein>
    <submittedName>
        <fullName evidence="1">Uncharacterized protein</fullName>
    </submittedName>
</protein>
<keyword evidence="2" id="KW-1185">Reference proteome</keyword>
<comment type="caution">
    <text evidence="1">The sequence shown here is derived from an EMBL/GenBank/DDBJ whole genome shotgun (WGS) entry which is preliminary data.</text>
</comment>
<organism evidence="1 2">
    <name type="scientific">Cladobotryum mycophilum</name>
    <dbReference type="NCBI Taxonomy" id="491253"/>
    <lineage>
        <taxon>Eukaryota</taxon>
        <taxon>Fungi</taxon>
        <taxon>Dikarya</taxon>
        <taxon>Ascomycota</taxon>
        <taxon>Pezizomycotina</taxon>
        <taxon>Sordariomycetes</taxon>
        <taxon>Hypocreomycetidae</taxon>
        <taxon>Hypocreales</taxon>
        <taxon>Hypocreaceae</taxon>
        <taxon>Cladobotryum</taxon>
    </lineage>
</organism>
<name>A0ABR0T5G5_9HYPO</name>
<dbReference type="Proteomes" id="UP001338125">
    <property type="component" value="Unassembled WGS sequence"/>
</dbReference>
<sequence length="344" mass="39894">MWEDTNTSDTINLFRYHNFAHLKDLAAFCDNIEQVPGHNEILDQIVREYQRNILEASDNVINLRILMSPATVVRRYVRDRKLQVFWFRKQTKDGIEVPVFILTHTVYILLFAPVNWDAERPFSAETVAYPHRYPSPKIYGWAARLKVSGVCSLEDLHRAVTLFLHTQDRRLNNRNVLASKMPPKSNDAFQGYWDPHDRQRIVELPQRHPSITNCNIRAAVRLDGKLRILLTEAEGEVSELSDLTIPLGLHTTAFRYIVKASHPDLCGQKLSDLDVEDSDYTDDEMFETIFRAVTRVHRSLLLDETTTRHAVLYDLQRFPNAKVITYNLGLSVLTRRAYDKFAQS</sequence>
<evidence type="ECO:0000313" key="2">
    <source>
        <dbReference type="Proteomes" id="UP001338125"/>
    </source>
</evidence>